<dbReference type="AlphaFoldDB" id="A0A4Y3WG26"/>
<dbReference type="EMBL" id="BJNG01000001">
    <property type="protein sequence ID" value="GEC17823.1"/>
    <property type="molecule type" value="Genomic_DNA"/>
</dbReference>
<name>A0A4Y3WG26_9PSEU</name>
<evidence type="ECO:0000256" key="2">
    <source>
        <dbReference type="ARBA" id="ARBA00022801"/>
    </source>
</evidence>
<sequence length="427" mass="46799">MSRPESLRAESSSAGSFRVDSEVGQLRQVILHRPGLELKRLTPGNKDRLLFDDVLWVQRAQEEHDRFAQVLTQRGVTVHLFGELLRTTVGIPEAHAHVLDRIFDERVYGPMAIDALRNCFDAMDLDTLTAHLVGGITKREVLDRIPEPRSVAFHVLDPDDFVLEPLPNHLYTRDTSAWIGGGVAINSMRKQARIRETVHYEAVYRWHPLFADAGFRVWSAGSENGVATTEGGDMLVLGASVDGGGSAVLVGMSERTTAAGVERLARALFAGGDVDRIVALRMPETRALMHLDTVMTMVDPETFTKYAGLGMLPAYTVRPGDNEKELHVTDHAPDGMHAAIAEALGLPGIRVLTAEQDVHAAEREQWDDGCNVLAVAPGVVVTYERNVTTNTFLRRHGVEVLDIPGGELGRGRGGPRCMSCPIQRDGV</sequence>
<dbReference type="PIRSF" id="PIRSF006356">
    <property type="entry name" value="Arg_deiminase"/>
    <property type="match status" value="1"/>
</dbReference>
<accession>A0A4Y3WG26</accession>
<keyword evidence="3" id="KW-0963">Cytoplasm</keyword>
<dbReference type="EC" id="3.5.3.6" evidence="3"/>
<evidence type="ECO:0000256" key="1">
    <source>
        <dbReference type="ARBA" id="ARBA00010206"/>
    </source>
</evidence>
<dbReference type="InterPro" id="IPR003876">
    <property type="entry name" value="Arg_deiminase"/>
</dbReference>
<dbReference type="SUPFAM" id="SSF55909">
    <property type="entry name" value="Pentein"/>
    <property type="match status" value="1"/>
</dbReference>
<dbReference type="Gene3D" id="3.75.10.10">
    <property type="entry name" value="L-arginine/glycine Amidinotransferase, Chain A"/>
    <property type="match status" value="1"/>
</dbReference>
<feature type="active site" description="Amidino-cysteine intermediate" evidence="3 4">
    <location>
        <position position="417"/>
    </location>
</feature>
<gene>
    <name evidence="3 5" type="primary">arcA</name>
    <name evidence="5" type="ORF">PHY01_01060</name>
</gene>
<keyword evidence="6" id="KW-1185">Reference proteome</keyword>
<dbReference type="PANTHER" id="PTHR47271">
    <property type="entry name" value="ARGININE DEIMINASE"/>
    <property type="match status" value="1"/>
</dbReference>
<dbReference type="PRINTS" id="PR01466">
    <property type="entry name" value="ARGDEIMINASE"/>
</dbReference>
<evidence type="ECO:0000313" key="6">
    <source>
        <dbReference type="Proteomes" id="UP000320338"/>
    </source>
</evidence>
<dbReference type="UniPathway" id="UPA00254">
    <property type="reaction ID" value="UER00364"/>
</dbReference>
<dbReference type="Proteomes" id="UP000320338">
    <property type="component" value="Unassembled WGS sequence"/>
</dbReference>
<dbReference type="GO" id="GO:0019546">
    <property type="term" value="P:L-arginine deiminase pathway"/>
    <property type="evidence" value="ECO:0007669"/>
    <property type="project" value="TreeGrafter"/>
</dbReference>
<evidence type="ECO:0000256" key="3">
    <source>
        <dbReference type="HAMAP-Rule" id="MF_00242"/>
    </source>
</evidence>
<dbReference type="NCBIfam" id="NF002381">
    <property type="entry name" value="PRK01388.1"/>
    <property type="match status" value="1"/>
</dbReference>
<dbReference type="Pfam" id="PF02274">
    <property type="entry name" value="ADI"/>
    <property type="match status" value="1"/>
</dbReference>
<evidence type="ECO:0000256" key="4">
    <source>
        <dbReference type="PIRSR" id="PIRSR006356-1"/>
    </source>
</evidence>
<dbReference type="OrthoDB" id="9807502at2"/>
<proteinExistence type="inferred from homology"/>
<evidence type="ECO:0000313" key="5">
    <source>
        <dbReference type="EMBL" id="GEC17823.1"/>
    </source>
</evidence>
<comment type="caution">
    <text evidence="5">The sequence shown here is derived from an EMBL/GenBank/DDBJ whole genome shotgun (WGS) entry which is preliminary data.</text>
</comment>
<comment type="pathway">
    <text evidence="3">Amino-acid degradation; L-arginine degradation via ADI pathway; carbamoyl phosphate from L-arginine: step 1/2.</text>
</comment>
<dbReference type="GO" id="GO:0005737">
    <property type="term" value="C:cytoplasm"/>
    <property type="evidence" value="ECO:0007669"/>
    <property type="project" value="UniProtKB-SubCell"/>
</dbReference>
<comment type="catalytic activity">
    <reaction evidence="3">
        <text>L-arginine + H2O = L-citrulline + NH4(+)</text>
        <dbReference type="Rhea" id="RHEA:19597"/>
        <dbReference type="ChEBI" id="CHEBI:15377"/>
        <dbReference type="ChEBI" id="CHEBI:28938"/>
        <dbReference type="ChEBI" id="CHEBI:32682"/>
        <dbReference type="ChEBI" id="CHEBI:57743"/>
        <dbReference type="EC" id="3.5.3.6"/>
    </reaction>
</comment>
<comment type="similarity">
    <text evidence="1 3">Belongs to the arginine deiminase family.</text>
</comment>
<keyword evidence="3" id="KW-0056">Arginine metabolism</keyword>
<comment type="subcellular location">
    <subcellularLocation>
        <location evidence="3">Cytoplasm</location>
    </subcellularLocation>
</comment>
<dbReference type="GO" id="GO:0016990">
    <property type="term" value="F:arginine deiminase activity"/>
    <property type="evidence" value="ECO:0007669"/>
    <property type="project" value="UniProtKB-UniRule"/>
</dbReference>
<dbReference type="PANTHER" id="PTHR47271:SF2">
    <property type="entry name" value="ARGININE DEIMINASE"/>
    <property type="match status" value="1"/>
</dbReference>
<keyword evidence="2 3" id="KW-0378">Hydrolase</keyword>
<dbReference type="RefSeq" id="WP_141276173.1">
    <property type="nucleotide sequence ID" value="NZ_BAAARZ010000022.1"/>
</dbReference>
<dbReference type="HAMAP" id="MF_00242">
    <property type="entry name" value="Arg_deiminase"/>
    <property type="match status" value="1"/>
</dbReference>
<organism evidence="5 6">
    <name type="scientific">Pseudonocardia hydrocarbonoxydans</name>
    <dbReference type="NCBI Taxonomy" id="76726"/>
    <lineage>
        <taxon>Bacteria</taxon>
        <taxon>Bacillati</taxon>
        <taxon>Actinomycetota</taxon>
        <taxon>Actinomycetes</taxon>
        <taxon>Pseudonocardiales</taxon>
        <taxon>Pseudonocardiaceae</taxon>
        <taxon>Pseudonocardia</taxon>
    </lineage>
</organism>
<protein>
    <recommendedName>
        <fullName evidence="3">Arginine deiminase</fullName>
        <shortName evidence="3">ADI</shortName>
        <ecNumber evidence="3">3.5.3.6</ecNumber>
    </recommendedName>
    <alternativeName>
        <fullName evidence="3">Arginine dihydrolase</fullName>
        <shortName evidence="3">AD</shortName>
    </alternativeName>
</protein>
<reference evidence="5 6" key="1">
    <citation type="submission" date="2019-06" db="EMBL/GenBank/DDBJ databases">
        <title>Whole genome shotgun sequence of Pseudonocardia hydrocarbonoxydans NBRC 14498.</title>
        <authorList>
            <person name="Hosoyama A."/>
            <person name="Uohara A."/>
            <person name="Ohji S."/>
            <person name="Ichikawa N."/>
        </authorList>
    </citation>
    <scope>NUCLEOTIDE SEQUENCE [LARGE SCALE GENOMIC DNA]</scope>
    <source>
        <strain evidence="5 6">NBRC 14498</strain>
    </source>
</reference>
<dbReference type="Gene3D" id="1.10.3930.10">
    <property type="entry name" value="Arginine deiminase"/>
    <property type="match status" value="1"/>
</dbReference>